<keyword evidence="10 12" id="KW-0443">Lipid metabolism</keyword>
<evidence type="ECO:0000313" key="13">
    <source>
        <dbReference type="EMBL" id="ROH93414.1"/>
    </source>
</evidence>
<evidence type="ECO:0000313" key="14">
    <source>
        <dbReference type="Proteomes" id="UP000282106"/>
    </source>
</evidence>
<comment type="function">
    <text evidence="2 12">Catalyzes the hydrolysis of UDP-3-O-myristoyl-N-acetylglucosamine to form UDP-3-O-myristoylglucosamine and acetate, the committed step in lipid A biosynthesis.</text>
</comment>
<proteinExistence type="inferred from homology"/>
<reference evidence="13 14" key="1">
    <citation type="submission" date="2018-10" db="EMBL/GenBank/DDBJ databases">
        <authorList>
            <person name="Chen W.-M."/>
        </authorList>
    </citation>
    <scope>NUCLEOTIDE SEQUENCE [LARGE SCALE GENOMIC DNA]</scope>
    <source>
        <strain evidence="13 14">THS-13</strain>
    </source>
</reference>
<evidence type="ECO:0000256" key="10">
    <source>
        <dbReference type="ARBA" id="ARBA00023098"/>
    </source>
</evidence>
<evidence type="ECO:0000256" key="11">
    <source>
        <dbReference type="ARBA" id="ARBA00024535"/>
    </source>
</evidence>
<comment type="pathway">
    <text evidence="3 12">Glycolipid biosynthesis; lipid IV(A) biosynthesis; lipid IV(A) from (3R)-3-hydroxytetradecanoyl-[acyl-carrier-protein] and UDP-N-acetyl-alpha-D-glucosamine: step 2/6.</text>
</comment>
<feature type="binding site" evidence="12">
    <location>
        <position position="237"/>
    </location>
    <ligand>
        <name>Zn(2+)</name>
        <dbReference type="ChEBI" id="CHEBI:29105"/>
    </ligand>
</feature>
<evidence type="ECO:0000256" key="3">
    <source>
        <dbReference type="ARBA" id="ARBA00005002"/>
    </source>
</evidence>
<evidence type="ECO:0000256" key="7">
    <source>
        <dbReference type="ARBA" id="ARBA00022723"/>
    </source>
</evidence>
<dbReference type="UniPathway" id="UPA00359">
    <property type="reaction ID" value="UER00478"/>
</dbReference>
<dbReference type="RefSeq" id="WP_123210269.1">
    <property type="nucleotide sequence ID" value="NZ_RJVO01000001.1"/>
</dbReference>
<protein>
    <recommendedName>
        <fullName evidence="4 12">UDP-3-O-acyl-N-acetylglucosamine deacetylase</fullName>
        <shortName evidence="12">UDP-3-O-acyl-GlcNAc deacetylase</shortName>
        <ecNumber evidence="4 12">3.5.1.108</ecNumber>
    </recommendedName>
    <alternativeName>
        <fullName evidence="12">UDP-3-O-[R-3-hydroxymyristoyl]-N-acetylglucosamine deacetylase</fullName>
    </alternativeName>
</protein>
<evidence type="ECO:0000256" key="5">
    <source>
        <dbReference type="ARBA" id="ARBA00022516"/>
    </source>
</evidence>
<dbReference type="HAMAP" id="MF_00388">
    <property type="entry name" value="LpxC"/>
    <property type="match status" value="1"/>
</dbReference>
<dbReference type="SUPFAM" id="SSF54211">
    <property type="entry name" value="Ribosomal protein S5 domain 2-like"/>
    <property type="match status" value="2"/>
</dbReference>
<comment type="caution">
    <text evidence="13">The sequence shown here is derived from an EMBL/GenBank/DDBJ whole genome shotgun (WGS) entry which is preliminary data.</text>
</comment>
<dbReference type="PANTHER" id="PTHR33694">
    <property type="entry name" value="UDP-3-O-ACYL-N-ACETYLGLUCOSAMINE DEACETYLASE 1, MITOCHONDRIAL-RELATED"/>
    <property type="match status" value="1"/>
</dbReference>
<comment type="catalytic activity">
    <reaction evidence="11 12">
        <text>a UDP-3-O-[(3R)-3-hydroxyacyl]-N-acetyl-alpha-D-glucosamine + H2O = a UDP-3-O-[(3R)-3-hydroxyacyl]-alpha-D-glucosamine + acetate</text>
        <dbReference type="Rhea" id="RHEA:67816"/>
        <dbReference type="ChEBI" id="CHEBI:15377"/>
        <dbReference type="ChEBI" id="CHEBI:30089"/>
        <dbReference type="ChEBI" id="CHEBI:137740"/>
        <dbReference type="ChEBI" id="CHEBI:173225"/>
        <dbReference type="EC" id="3.5.1.108"/>
    </reaction>
</comment>
<comment type="cofactor">
    <cofactor evidence="1 12">
        <name>Zn(2+)</name>
        <dbReference type="ChEBI" id="CHEBI:29105"/>
    </cofactor>
</comment>
<organism evidence="13 14">
    <name type="scientific">Stagnimonas aquatica</name>
    <dbReference type="NCBI Taxonomy" id="2689987"/>
    <lineage>
        <taxon>Bacteria</taxon>
        <taxon>Pseudomonadati</taxon>
        <taxon>Pseudomonadota</taxon>
        <taxon>Gammaproteobacteria</taxon>
        <taxon>Nevskiales</taxon>
        <taxon>Nevskiaceae</taxon>
        <taxon>Stagnimonas</taxon>
    </lineage>
</organism>
<comment type="similarity">
    <text evidence="12">Belongs to the LpxC family.</text>
</comment>
<dbReference type="AlphaFoldDB" id="A0A3N0VL23"/>
<keyword evidence="14" id="KW-1185">Reference proteome</keyword>
<dbReference type="Proteomes" id="UP000282106">
    <property type="component" value="Unassembled WGS sequence"/>
</dbReference>
<evidence type="ECO:0000256" key="2">
    <source>
        <dbReference type="ARBA" id="ARBA00002923"/>
    </source>
</evidence>
<dbReference type="Pfam" id="PF03331">
    <property type="entry name" value="LpxC"/>
    <property type="match status" value="1"/>
</dbReference>
<dbReference type="EMBL" id="RJVO01000001">
    <property type="protein sequence ID" value="ROH93414.1"/>
    <property type="molecule type" value="Genomic_DNA"/>
</dbReference>
<feature type="binding site" evidence="12">
    <location>
        <position position="78"/>
    </location>
    <ligand>
        <name>Zn(2+)</name>
        <dbReference type="ChEBI" id="CHEBI:29105"/>
    </ligand>
</feature>
<keyword evidence="8 12" id="KW-0378">Hydrolase</keyword>
<dbReference type="GO" id="GO:0046872">
    <property type="term" value="F:metal ion binding"/>
    <property type="evidence" value="ECO:0007669"/>
    <property type="project" value="UniProtKB-KW"/>
</dbReference>
<name>A0A3N0VL23_9GAMM</name>
<dbReference type="FunCoup" id="A0A3N0VL23">
    <property type="interactions" value="433"/>
</dbReference>
<keyword evidence="5 12" id="KW-0444">Lipid biosynthesis</keyword>
<dbReference type="GO" id="GO:0009245">
    <property type="term" value="P:lipid A biosynthetic process"/>
    <property type="evidence" value="ECO:0007669"/>
    <property type="project" value="UniProtKB-UniRule"/>
</dbReference>
<dbReference type="GO" id="GO:0103117">
    <property type="term" value="F:UDP-3-O-acyl-N-acetylglucosamine deacetylase activity"/>
    <property type="evidence" value="ECO:0007669"/>
    <property type="project" value="UniProtKB-UniRule"/>
</dbReference>
<keyword evidence="9 12" id="KW-0862">Zinc</keyword>
<evidence type="ECO:0000256" key="9">
    <source>
        <dbReference type="ARBA" id="ARBA00022833"/>
    </source>
</evidence>
<keyword evidence="6 12" id="KW-0441">Lipid A biosynthesis</keyword>
<dbReference type="PANTHER" id="PTHR33694:SF1">
    <property type="entry name" value="UDP-3-O-ACYL-N-ACETYLGLUCOSAMINE DEACETYLASE 1, MITOCHONDRIAL-RELATED"/>
    <property type="match status" value="1"/>
</dbReference>
<accession>A0A3N0VL23</accession>
<dbReference type="EC" id="3.5.1.108" evidence="4 12"/>
<evidence type="ECO:0000256" key="6">
    <source>
        <dbReference type="ARBA" id="ARBA00022556"/>
    </source>
</evidence>
<feature type="active site" description="Proton donor" evidence="12">
    <location>
        <position position="264"/>
    </location>
</feature>
<sequence>MIRQRSLKSPIRASGIGLHGGRKVYISILPAPVNHGIVFRRVDLSPAVDIPASALLIGETTLCSTLVRDGVKVATVEHIMSALAGMGIDNVLVELSSPEIPIMDGSAAPFMYLLQSAGVVEQNAPRKFIRILQPVQVGEGDKYARLEPYEGFRLSFGIEFKHPAFKTSAQTATLEFTTANYIKEVSRARTFGFMREFEMMRSRNLALGASLDNAVALDDYRVVNPDGLRYDDEFVRHKILDAVGDLYLAGHPLLGAYSAYKSGHALNNQLACALLNDRKAWEFASFDDAAAAAPAVTSMRALAA</sequence>
<evidence type="ECO:0000256" key="1">
    <source>
        <dbReference type="ARBA" id="ARBA00001947"/>
    </source>
</evidence>
<gene>
    <name evidence="12" type="primary">lpxC</name>
    <name evidence="13" type="ORF">ED208_02525</name>
</gene>
<evidence type="ECO:0000256" key="12">
    <source>
        <dbReference type="HAMAP-Rule" id="MF_00388"/>
    </source>
</evidence>
<dbReference type="Gene3D" id="3.30.230.20">
    <property type="entry name" value="lpxc deacetylase, domain 1"/>
    <property type="match status" value="1"/>
</dbReference>
<dbReference type="InterPro" id="IPR011334">
    <property type="entry name" value="UDP-acyl_GlcNac_deAcase_C"/>
</dbReference>
<dbReference type="InterPro" id="IPR020568">
    <property type="entry name" value="Ribosomal_Su5_D2-typ_SF"/>
</dbReference>
<dbReference type="Gene3D" id="3.30.1700.10">
    <property type="entry name" value="lpxc deacetylase, domain 2"/>
    <property type="match status" value="1"/>
</dbReference>
<dbReference type="InterPro" id="IPR015870">
    <property type="entry name" value="UDP-acyl_N-AcGlcN_deAcase_N"/>
</dbReference>
<dbReference type="GO" id="GO:0016020">
    <property type="term" value="C:membrane"/>
    <property type="evidence" value="ECO:0007669"/>
    <property type="project" value="GOC"/>
</dbReference>
<dbReference type="InterPro" id="IPR004463">
    <property type="entry name" value="UDP-acyl_GlcNac_deAcase"/>
</dbReference>
<feature type="binding site" evidence="12">
    <location>
        <position position="241"/>
    </location>
    <ligand>
        <name>Zn(2+)</name>
        <dbReference type="ChEBI" id="CHEBI:29105"/>
    </ligand>
</feature>
<dbReference type="NCBIfam" id="TIGR00325">
    <property type="entry name" value="lpxC"/>
    <property type="match status" value="1"/>
</dbReference>
<dbReference type="InParanoid" id="A0A3N0VL23"/>
<keyword evidence="7 12" id="KW-0479">Metal-binding</keyword>
<evidence type="ECO:0000256" key="8">
    <source>
        <dbReference type="ARBA" id="ARBA00022801"/>
    </source>
</evidence>
<evidence type="ECO:0000256" key="4">
    <source>
        <dbReference type="ARBA" id="ARBA00012745"/>
    </source>
</evidence>